<dbReference type="AlphaFoldDB" id="A0A392V3X1"/>
<dbReference type="Proteomes" id="UP000265520">
    <property type="component" value="Unassembled WGS sequence"/>
</dbReference>
<accession>A0A392V3X1</accession>
<comment type="caution">
    <text evidence="1">The sequence shown here is derived from an EMBL/GenBank/DDBJ whole genome shotgun (WGS) entry which is preliminary data.</text>
</comment>
<proteinExistence type="predicted"/>
<protein>
    <submittedName>
        <fullName evidence="1">Uncharacterized protein</fullName>
    </submittedName>
</protein>
<evidence type="ECO:0000313" key="1">
    <source>
        <dbReference type="EMBL" id="MCI82998.1"/>
    </source>
</evidence>
<organism evidence="1 2">
    <name type="scientific">Trifolium medium</name>
    <dbReference type="NCBI Taxonomy" id="97028"/>
    <lineage>
        <taxon>Eukaryota</taxon>
        <taxon>Viridiplantae</taxon>
        <taxon>Streptophyta</taxon>
        <taxon>Embryophyta</taxon>
        <taxon>Tracheophyta</taxon>
        <taxon>Spermatophyta</taxon>
        <taxon>Magnoliopsida</taxon>
        <taxon>eudicotyledons</taxon>
        <taxon>Gunneridae</taxon>
        <taxon>Pentapetalae</taxon>
        <taxon>rosids</taxon>
        <taxon>fabids</taxon>
        <taxon>Fabales</taxon>
        <taxon>Fabaceae</taxon>
        <taxon>Papilionoideae</taxon>
        <taxon>50 kb inversion clade</taxon>
        <taxon>NPAAA clade</taxon>
        <taxon>Hologalegina</taxon>
        <taxon>IRL clade</taxon>
        <taxon>Trifolieae</taxon>
        <taxon>Trifolium</taxon>
    </lineage>
</organism>
<evidence type="ECO:0000313" key="2">
    <source>
        <dbReference type="Proteomes" id="UP000265520"/>
    </source>
</evidence>
<keyword evidence="2" id="KW-1185">Reference proteome</keyword>
<name>A0A392V3X1_9FABA</name>
<reference evidence="1 2" key="1">
    <citation type="journal article" date="2018" name="Front. Plant Sci.">
        <title>Red Clover (Trifolium pratense) and Zigzag Clover (T. medium) - A Picture of Genomic Similarities and Differences.</title>
        <authorList>
            <person name="Dluhosova J."/>
            <person name="Istvanek J."/>
            <person name="Nedelnik J."/>
            <person name="Repkova J."/>
        </authorList>
    </citation>
    <scope>NUCLEOTIDE SEQUENCE [LARGE SCALE GENOMIC DNA]</scope>
    <source>
        <strain evidence="2">cv. 10/8</strain>
        <tissue evidence="1">Leaf</tissue>
    </source>
</reference>
<dbReference type="EMBL" id="LXQA011056412">
    <property type="protein sequence ID" value="MCI82998.1"/>
    <property type="molecule type" value="Genomic_DNA"/>
</dbReference>
<sequence>EGGEGDGGAAGSRCFGLAGFVLWSCKVDEVLLWWCDTAVVVLDLASPGCD</sequence>
<feature type="non-terminal residue" evidence="1">
    <location>
        <position position="1"/>
    </location>
</feature>